<name>A0A5J4NEM3_9TREM</name>
<feature type="signal peptide" evidence="4">
    <location>
        <begin position="1"/>
        <end position="16"/>
    </location>
</feature>
<comment type="caution">
    <text evidence="6">The sequence shown here is derived from an EMBL/GenBank/DDBJ whole genome shotgun (WGS) entry which is preliminary data.</text>
</comment>
<dbReference type="InterPro" id="IPR003172">
    <property type="entry name" value="ML_dom"/>
</dbReference>
<evidence type="ECO:0000256" key="2">
    <source>
        <dbReference type="ARBA" id="ARBA00006370"/>
    </source>
</evidence>
<accession>A0A5J4NEM3</accession>
<dbReference type="PANTHER" id="PTHR11306">
    <property type="entry name" value="NIEMANN PICK TYPE C2 PROTEIN NPC2-RELATED"/>
    <property type="match status" value="1"/>
</dbReference>
<sequence>MFSVLFFLLFSTYVTGTSNPAYRDCGSKSGMVVSLEVIPCEEHVCTLHKGTNSTIVLKFRTKDVVKHGTVAVHGILAHVPIYFPLDDATICSFLSPPCPMLPTQDSYTYTFSLPISHSYPSVRLTIRWELIDDHNTDIACVEFPAQIEA</sequence>
<organism evidence="6 7">
    <name type="scientific">Paragonimus westermani</name>
    <dbReference type="NCBI Taxonomy" id="34504"/>
    <lineage>
        <taxon>Eukaryota</taxon>
        <taxon>Metazoa</taxon>
        <taxon>Spiralia</taxon>
        <taxon>Lophotrochozoa</taxon>
        <taxon>Platyhelminthes</taxon>
        <taxon>Trematoda</taxon>
        <taxon>Digenea</taxon>
        <taxon>Plagiorchiida</taxon>
        <taxon>Troglotremata</taxon>
        <taxon>Troglotrematidae</taxon>
        <taxon>Paragonimus</taxon>
    </lineage>
</organism>
<evidence type="ECO:0000259" key="5">
    <source>
        <dbReference type="SMART" id="SM00737"/>
    </source>
</evidence>
<comment type="similarity">
    <text evidence="2">Belongs to the NPC2 family.</text>
</comment>
<evidence type="ECO:0000313" key="6">
    <source>
        <dbReference type="EMBL" id="KAA3674076.1"/>
    </source>
</evidence>
<dbReference type="GO" id="GO:0032934">
    <property type="term" value="F:sterol binding"/>
    <property type="evidence" value="ECO:0007669"/>
    <property type="project" value="InterPro"/>
</dbReference>
<comment type="subcellular location">
    <subcellularLocation>
        <location evidence="1">Secreted</location>
    </subcellularLocation>
</comment>
<evidence type="ECO:0000256" key="4">
    <source>
        <dbReference type="SAM" id="SignalP"/>
    </source>
</evidence>
<keyword evidence="3" id="KW-0964">Secreted</keyword>
<reference evidence="6 7" key="1">
    <citation type="journal article" date="2019" name="Gigascience">
        <title>Whole-genome sequence of the oriental lung fluke Paragonimus westermani.</title>
        <authorList>
            <person name="Oey H."/>
            <person name="Zakrzewski M."/>
            <person name="Narain K."/>
            <person name="Devi K.R."/>
            <person name="Agatsuma T."/>
            <person name="Nawaratna S."/>
            <person name="Gobert G.N."/>
            <person name="Jones M.K."/>
            <person name="Ragan M.A."/>
            <person name="McManus D.P."/>
            <person name="Krause L."/>
        </authorList>
    </citation>
    <scope>NUCLEOTIDE SEQUENCE [LARGE SCALE GENOMIC DNA]</scope>
    <source>
        <strain evidence="6 7">IND2009</strain>
    </source>
</reference>
<dbReference type="EMBL" id="QNGE01003413">
    <property type="protein sequence ID" value="KAA3674076.1"/>
    <property type="molecule type" value="Genomic_DNA"/>
</dbReference>
<dbReference type="GO" id="GO:0005576">
    <property type="term" value="C:extracellular region"/>
    <property type="evidence" value="ECO:0007669"/>
    <property type="project" value="UniProtKB-SubCell"/>
</dbReference>
<dbReference type="InterPro" id="IPR039670">
    <property type="entry name" value="NPC2-like"/>
</dbReference>
<dbReference type="AlphaFoldDB" id="A0A5J4NEM3"/>
<dbReference type="InterPro" id="IPR014756">
    <property type="entry name" value="Ig_E-set"/>
</dbReference>
<evidence type="ECO:0000256" key="1">
    <source>
        <dbReference type="ARBA" id="ARBA00004613"/>
    </source>
</evidence>
<keyword evidence="7" id="KW-1185">Reference proteome</keyword>
<gene>
    <name evidence="6" type="ORF">DEA37_0002895</name>
</gene>
<dbReference type="SUPFAM" id="SSF81296">
    <property type="entry name" value="E set domains"/>
    <property type="match status" value="1"/>
</dbReference>
<feature type="domain" description="MD-2-related lipid-recognition" evidence="5">
    <location>
        <begin position="22"/>
        <end position="145"/>
    </location>
</feature>
<evidence type="ECO:0000313" key="7">
    <source>
        <dbReference type="Proteomes" id="UP000324629"/>
    </source>
</evidence>
<keyword evidence="4" id="KW-0732">Signal</keyword>
<dbReference type="GO" id="GO:0015918">
    <property type="term" value="P:sterol transport"/>
    <property type="evidence" value="ECO:0007669"/>
    <property type="project" value="InterPro"/>
</dbReference>
<dbReference type="FunFam" id="2.60.40.770:FF:000001">
    <property type="entry name" value="NPC intracellular cholesterol transporter 2"/>
    <property type="match status" value="1"/>
</dbReference>
<protein>
    <submittedName>
        <fullName evidence="6">Niemann-Pick C2 protein</fullName>
    </submittedName>
</protein>
<dbReference type="Pfam" id="PF02221">
    <property type="entry name" value="E1_DerP2_DerF2"/>
    <property type="match status" value="1"/>
</dbReference>
<proteinExistence type="inferred from homology"/>
<dbReference type="Proteomes" id="UP000324629">
    <property type="component" value="Unassembled WGS sequence"/>
</dbReference>
<evidence type="ECO:0000256" key="3">
    <source>
        <dbReference type="ARBA" id="ARBA00022525"/>
    </source>
</evidence>
<dbReference type="Gene3D" id="2.60.40.770">
    <property type="match status" value="1"/>
</dbReference>
<dbReference type="PANTHER" id="PTHR11306:SF68">
    <property type="entry name" value="NPC INTRACELLULAR CHOLESTEROL TRANSPORTER 2"/>
    <property type="match status" value="1"/>
</dbReference>
<dbReference type="SMART" id="SM00737">
    <property type="entry name" value="ML"/>
    <property type="match status" value="1"/>
</dbReference>
<feature type="chain" id="PRO_5023839785" evidence="4">
    <location>
        <begin position="17"/>
        <end position="149"/>
    </location>
</feature>